<evidence type="ECO:0000256" key="1">
    <source>
        <dbReference type="SAM" id="Phobius"/>
    </source>
</evidence>
<dbReference type="EMBL" id="JACXJA010000016">
    <property type="protein sequence ID" value="MBD2862976.1"/>
    <property type="molecule type" value="Genomic_DNA"/>
</dbReference>
<keyword evidence="3" id="KW-1185">Reference proteome</keyword>
<organism evidence="2 3">
    <name type="scientific">Paenibacillus oceani</name>
    <dbReference type="NCBI Taxonomy" id="2772510"/>
    <lineage>
        <taxon>Bacteria</taxon>
        <taxon>Bacillati</taxon>
        <taxon>Bacillota</taxon>
        <taxon>Bacilli</taxon>
        <taxon>Bacillales</taxon>
        <taxon>Paenibacillaceae</taxon>
        <taxon>Paenibacillus</taxon>
    </lineage>
</organism>
<sequence length="89" mass="10073">MLKQAKFWLPVVYAAVILFNLSGADDYNIVLFLTSPPLWLHEASVTVRSYVRIPLAGYYLITLLFWLIAGWGIDGIANKWGKRTNTGNE</sequence>
<accession>A0A927CBJ8</accession>
<dbReference type="RefSeq" id="WP_190928369.1">
    <property type="nucleotide sequence ID" value="NZ_JACXJA010000016.1"/>
</dbReference>
<feature type="transmembrane region" description="Helical" evidence="1">
    <location>
        <begin position="56"/>
        <end position="73"/>
    </location>
</feature>
<comment type="caution">
    <text evidence="2">The sequence shown here is derived from an EMBL/GenBank/DDBJ whole genome shotgun (WGS) entry which is preliminary data.</text>
</comment>
<proteinExistence type="predicted"/>
<reference evidence="2" key="1">
    <citation type="submission" date="2020-09" db="EMBL/GenBank/DDBJ databases">
        <title>A novel bacterium of genus Paenibacillus, isolated from South China Sea.</title>
        <authorList>
            <person name="Huang H."/>
            <person name="Mo K."/>
            <person name="Hu Y."/>
        </authorList>
    </citation>
    <scope>NUCLEOTIDE SEQUENCE</scope>
    <source>
        <strain evidence="2">IB182363</strain>
    </source>
</reference>
<name>A0A927CBJ8_9BACL</name>
<keyword evidence="1" id="KW-0472">Membrane</keyword>
<evidence type="ECO:0000313" key="3">
    <source>
        <dbReference type="Proteomes" id="UP000639396"/>
    </source>
</evidence>
<dbReference type="AlphaFoldDB" id="A0A927CBJ8"/>
<protein>
    <submittedName>
        <fullName evidence="2">Uncharacterized protein</fullName>
    </submittedName>
</protein>
<keyword evidence="1" id="KW-0812">Transmembrane</keyword>
<dbReference type="Proteomes" id="UP000639396">
    <property type="component" value="Unassembled WGS sequence"/>
</dbReference>
<evidence type="ECO:0000313" key="2">
    <source>
        <dbReference type="EMBL" id="MBD2862976.1"/>
    </source>
</evidence>
<keyword evidence="1" id="KW-1133">Transmembrane helix</keyword>
<gene>
    <name evidence="2" type="ORF">IDH45_13370</name>
</gene>